<dbReference type="PANTHER" id="PTHR42085">
    <property type="entry name" value="F-BOX DOMAIN-CONTAINING PROTEIN"/>
    <property type="match status" value="1"/>
</dbReference>
<dbReference type="OrthoDB" id="3630389at2759"/>
<evidence type="ECO:0000313" key="1">
    <source>
        <dbReference type="EMBL" id="PIA92998.1"/>
    </source>
</evidence>
<name>A0A2G5HKD9_CERBT</name>
<dbReference type="Proteomes" id="UP000230605">
    <property type="component" value="Chromosome 4"/>
</dbReference>
<dbReference type="InterPro" id="IPR038883">
    <property type="entry name" value="AN11006-like"/>
</dbReference>
<evidence type="ECO:0000313" key="2">
    <source>
        <dbReference type="EMBL" id="WPB01450.1"/>
    </source>
</evidence>
<accession>A0A2G5HKD9</accession>
<evidence type="ECO:0000313" key="3">
    <source>
        <dbReference type="Proteomes" id="UP000230605"/>
    </source>
</evidence>
<gene>
    <name evidence="1" type="ORF">CB0940_04230</name>
    <name evidence="2" type="ORF">RHO25_006076</name>
</gene>
<dbReference type="EMBL" id="LKMD01000105">
    <property type="protein sequence ID" value="PIA92998.1"/>
    <property type="molecule type" value="Genomic_DNA"/>
</dbReference>
<sequence>MDDSPLGKLAAELRNKIFEYVLIHDDPIYMAMKYDARGRPNEMRILNRAFNSRPLSLLAVCRQARDECTEMFFANNHFKIGPATIDRDNAESATSLDWFLNMIDDVGKSYVRHITVGIVSVFPRRPTLGAMRHCLFKQLRSIEERARDQRGSWNPHTRVECFLGLKESPNGEQMAVTLRDMSDWRASRNSAALALKNFKESDPHDSYFEWRSMESSTCIPHLISILWDYRPAQPRQH</sequence>
<dbReference type="Proteomes" id="UP001302367">
    <property type="component" value="Chromosome 4"/>
</dbReference>
<dbReference type="PANTHER" id="PTHR42085:SF2">
    <property type="entry name" value="F-BOX DOMAIN-CONTAINING PROTEIN"/>
    <property type="match status" value="1"/>
</dbReference>
<organism evidence="1 3">
    <name type="scientific">Cercospora beticola</name>
    <name type="common">Sugarbeet leaf spot fungus</name>
    <dbReference type="NCBI Taxonomy" id="122368"/>
    <lineage>
        <taxon>Eukaryota</taxon>
        <taxon>Fungi</taxon>
        <taxon>Dikarya</taxon>
        <taxon>Ascomycota</taxon>
        <taxon>Pezizomycotina</taxon>
        <taxon>Dothideomycetes</taxon>
        <taxon>Dothideomycetidae</taxon>
        <taxon>Mycosphaerellales</taxon>
        <taxon>Mycosphaerellaceae</taxon>
        <taxon>Cercospora</taxon>
    </lineage>
</organism>
<keyword evidence="4" id="KW-1185">Reference proteome</keyword>
<dbReference type="EMBL" id="CP134187">
    <property type="protein sequence ID" value="WPB01450.1"/>
    <property type="molecule type" value="Genomic_DNA"/>
</dbReference>
<dbReference type="AlphaFoldDB" id="A0A2G5HKD9"/>
<reference evidence="2 4" key="2">
    <citation type="submission" date="2023-09" db="EMBL/GenBank/DDBJ databases">
        <title>Complete-Gapless Cercospora beticola genome.</title>
        <authorList>
            <person name="Wyatt N.A."/>
            <person name="Spanner R.E."/>
            <person name="Bolton M.D."/>
        </authorList>
    </citation>
    <scope>NUCLEOTIDE SEQUENCE [LARGE SCALE GENOMIC DNA]</scope>
    <source>
        <strain evidence="2">Cb09-40</strain>
    </source>
</reference>
<reference evidence="1 3" key="1">
    <citation type="submission" date="2015-10" db="EMBL/GenBank/DDBJ databases">
        <title>The cercosporin biosynthetic gene cluster was horizontally transferred to several fungal lineages and shown to be expanded in Cercospora beticola based on microsynteny with recipient genomes.</title>
        <authorList>
            <person name="De Jonge R."/>
            <person name="Ebert M.K."/>
            <person name="Suttle J.C."/>
            <person name="Jurick Ii W.M."/>
            <person name="Secor G.A."/>
            <person name="Thomma B.P."/>
            <person name="Van De Peer Y."/>
            <person name="Bolton M.D."/>
        </authorList>
    </citation>
    <scope>NUCLEOTIDE SEQUENCE [LARGE SCALE GENOMIC DNA]</scope>
    <source>
        <strain evidence="1 3">09-40</strain>
    </source>
</reference>
<protein>
    <submittedName>
        <fullName evidence="1">Uncharacterized protein</fullName>
    </submittedName>
</protein>
<evidence type="ECO:0000313" key="4">
    <source>
        <dbReference type="Proteomes" id="UP001302367"/>
    </source>
</evidence>
<proteinExistence type="predicted"/>